<evidence type="ECO:0000256" key="2">
    <source>
        <dbReference type="ARBA" id="ARBA00008642"/>
    </source>
</evidence>
<dbReference type="Proteomes" id="UP000324781">
    <property type="component" value="Unassembled WGS sequence"/>
</dbReference>
<evidence type="ECO:0000256" key="7">
    <source>
        <dbReference type="ARBA" id="ARBA00023098"/>
    </source>
</evidence>
<dbReference type="GO" id="GO:0005737">
    <property type="term" value="C:cytoplasm"/>
    <property type="evidence" value="ECO:0007669"/>
    <property type="project" value="UniProtKB-SubCell"/>
</dbReference>
<keyword evidence="4 14" id="KW-0444">Lipid biosynthesis</keyword>
<comment type="pathway">
    <text evidence="1 14">Lipid metabolism; fatty acid biosynthesis.</text>
</comment>
<dbReference type="Pfam" id="PF08541">
    <property type="entry name" value="ACP_syn_III_C"/>
    <property type="match status" value="1"/>
</dbReference>
<evidence type="ECO:0000256" key="11">
    <source>
        <dbReference type="ARBA" id="ARBA00052407"/>
    </source>
</evidence>
<keyword evidence="15" id="KW-0472">Membrane</keyword>
<dbReference type="UniPathway" id="UPA00094"/>
<dbReference type="NCBIfam" id="NF006829">
    <property type="entry name" value="PRK09352.1"/>
    <property type="match status" value="1"/>
</dbReference>
<dbReference type="EMBL" id="FQZP01000019">
    <property type="protein sequence ID" value="SHJ01181.1"/>
    <property type="molecule type" value="Genomic_DNA"/>
</dbReference>
<evidence type="ECO:0000256" key="5">
    <source>
        <dbReference type="ARBA" id="ARBA00022679"/>
    </source>
</evidence>
<dbReference type="GO" id="GO:0004315">
    <property type="term" value="F:3-oxoacyl-[acyl-carrier-protein] synthase activity"/>
    <property type="evidence" value="ECO:0007669"/>
    <property type="project" value="InterPro"/>
</dbReference>
<evidence type="ECO:0000256" key="9">
    <source>
        <dbReference type="ARBA" id="ARBA00023315"/>
    </source>
</evidence>
<evidence type="ECO:0000256" key="15">
    <source>
        <dbReference type="SAM" id="Phobius"/>
    </source>
</evidence>
<dbReference type="OrthoDB" id="9815506at2"/>
<dbReference type="InterPro" id="IPR016039">
    <property type="entry name" value="Thiolase-like"/>
</dbReference>
<comment type="domain">
    <text evidence="14">The last Arg residue of the ACP-binding site is essential for the weak association between ACP/AcpP and FabH.</text>
</comment>
<dbReference type="SUPFAM" id="SSF53901">
    <property type="entry name" value="Thiolase-like"/>
    <property type="match status" value="1"/>
</dbReference>
<evidence type="ECO:0000313" key="18">
    <source>
        <dbReference type="EMBL" id="SHJ01181.1"/>
    </source>
</evidence>
<comment type="catalytic activity">
    <reaction evidence="13">
        <text>3-methylbutanoyl-CoA + malonyl-[ACP] + H(+) = 5-methyl-3-oxohexanoyl-[ACP] + CO2 + CoA</text>
        <dbReference type="Rhea" id="RHEA:42272"/>
        <dbReference type="Rhea" id="RHEA-COMP:9623"/>
        <dbReference type="Rhea" id="RHEA-COMP:9941"/>
        <dbReference type="ChEBI" id="CHEBI:15378"/>
        <dbReference type="ChEBI" id="CHEBI:16526"/>
        <dbReference type="ChEBI" id="CHEBI:57287"/>
        <dbReference type="ChEBI" id="CHEBI:57345"/>
        <dbReference type="ChEBI" id="CHEBI:78449"/>
        <dbReference type="ChEBI" id="CHEBI:78822"/>
        <dbReference type="EC" id="2.3.1.300"/>
    </reaction>
    <physiologicalReaction direction="left-to-right" evidence="13">
        <dbReference type="Rhea" id="RHEA:42273"/>
    </physiologicalReaction>
</comment>
<dbReference type="FunFam" id="3.40.47.10:FF:000004">
    <property type="entry name" value="3-oxoacyl-[acyl-carrier-protein] synthase 3"/>
    <property type="match status" value="1"/>
</dbReference>
<dbReference type="AlphaFoldDB" id="A0A1M6FTZ6"/>
<feature type="active site" evidence="14">
    <location>
        <position position="116"/>
    </location>
</feature>
<dbReference type="GO" id="GO:0033818">
    <property type="term" value="F:beta-ketoacyl-acyl-carrier-protein synthase III activity"/>
    <property type="evidence" value="ECO:0007669"/>
    <property type="project" value="UniProtKB-UniRule"/>
</dbReference>
<evidence type="ECO:0000256" key="6">
    <source>
        <dbReference type="ARBA" id="ARBA00022832"/>
    </source>
</evidence>
<keyword evidence="7 14" id="KW-0443">Lipid metabolism</keyword>
<evidence type="ECO:0000256" key="12">
    <source>
        <dbReference type="ARBA" id="ARBA00052467"/>
    </source>
</evidence>
<dbReference type="CDD" id="cd00830">
    <property type="entry name" value="KAS_III"/>
    <property type="match status" value="1"/>
</dbReference>
<accession>A0A1M6FTZ6</accession>
<evidence type="ECO:0000256" key="4">
    <source>
        <dbReference type="ARBA" id="ARBA00022516"/>
    </source>
</evidence>
<comment type="subunit">
    <text evidence="14">Homodimer.</text>
</comment>
<evidence type="ECO:0000256" key="10">
    <source>
        <dbReference type="ARBA" id="ARBA00051096"/>
    </source>
</evidence>
<comment type="catalytic activity">
    <reaction evidence="11">
        <text>(2S)-2-methylbutanoyl-CoA + malonyl-[ACP] + H(+) = (4S)-4-methyl-3-oxohexanoyl-[ACP] + CO2 + CoA</text>
        <dbReference type="Rhea" id="RHEA:42276"/>
        <dbReference type="Rhea" id="RHEA-COMP:9623"/>
        <dbReference type="Rhea" id="RHEA-COMP:17148"/>
        <dbReference type="ChEBI" id="CHEBI:15378"/>
        <dbReference type="ChEBI" id="CHEBI:16526"/>
        <dbReference type="ChEBI" id="CHEBI:57287"/>
        <dbReference type="ChEBI" id="CHEBI:78449"/>
        <dbReference type="ChEBI" id="CHEBI:88166"/>
        <dbReference type="ChEBI" id="CHEBI:167462"/>
        <dbReference type="EC" id="2.3.1.300"/>
    </reaction>
    <physiologicalReaction direction="left-to-right" evidence="11">
        <dbReference type="Rhea" id="RHEA:42277"/>
    </physiologicalReaction>
</comment>
<feature type="transmembrane region" description="Helical" evidence="15">
    <location>
        <begin position="311"/>
        <end position="329"/>
    </location>
</feature>
<feature type="domain" description="Beta-ketoacyl-[acyl-carrier-protein] synthase III N-terminal" evidence="17">
    <location>
        <begin position="110"/>
        <end position="188"/>
    </location>
</feature>
<evidence type="ECO:0000256" key="14">
    <source>
        <dbReference type="HAMAP-Rule" id="MF_01815"/>
    </source>
</evidence>
<dbReference type="InterPro" id="IPR013747">
    <property type="entry name" value="ACP_syn_III_C"/>
</dbReference>
<comment type="catalytic activity">
    <reaction evidence="12">
        <text>2-methylpropanoyl-CoA + malonyl-[ACP] + H(+) = 4-methyl-3-oxopentanoyl-[ACP] + CO2 + CoA</text>
        <dbReference type="Rhea" id="RHEA:42268"/>
        <dbReference type="Rhea" id="RHEA-COMP:9623"/>
        <dbReference type="Rhea" id="RHEA-COMP:9940"/>
        <dbReference type="ChEBI" id="CHEBI:15378"/>
        <dbReference type="ChEBI" id="CHEBI:16526"/>
        <dbReference type="ChEBI" id="CHEBI:57287"/>
        <dbReference type="ChEBI" id="CHEBI:57338"/>
        <dbReference type="ChEBI" id="CHEBI:78449"/>
        <dbReference type="ChEBI" id="CHEBI:78820"/>
        <dbReference type="EC" id="2.3.1.300"/>
    </reaction>
    <physiologicalReaction direction="left-to-right" evidence="12">
        <dbReference type="Rhea" id="RHEA:42269"/>
    </physiologicalReaction>
</comment>
<keyword evidence="8 14" id="KW-0275">Fatty acid biosynthesis</keyword>
<dbReference type="PANTHER" id="PTHR34069">
    <property type="entry name" value="3-OXOACYL-[ACYL-CARRIER-PROTEIN] SYNTHASE 3"/>
    <property type="match status" value="1"/>
</dbReference>
<evidence type="ECO:0000256" key="8">
    <source>
        <dbReference type="ARBA" id="ARBA00023160"/>
    </source>
</evidence>
<dbReference type="Pfam" id="PF08545">
    <property type="entry name" value="ACP_syn_III"/>
    <property type="match status" value="1"/>
</dbReference>
<dbReference type="GO" id="GO:0044550">
    <property type="term" value="P:secondary metabolite biosynthetic process"/>
    <property type="evidence" value="ECO:0007669"/>
    <property type="project" value="TreeGrafter"/>
</dbReference>
<dbReference type="HAMAP" id="MF_01815">
    <property type="entry name" value="FabH"/>
    <property type="match status" value="1"/>
</dbReference>
<feature type="region of interest" description="ACP-binding" evidence="14">
    <location>
        <begin position="257"/>
        <end position="261"/>
    </location>
</feature>
<evidence type="ECO:0000256" key="1">
    <source>
        <dbReference type="ARBA" id="ARBA00005194"/>
    </source>
</evidence>
<dbReference type="EC" id="2.3.1.180" evidence="14"/>
<dbReference type="PANTHER" id="PTHR34069:SF2">
    <property type="entry name" value="BETA-KETOACYL-[ACYL-CARRIER-PROTEIN] SYNTHASE III"/>
    <property type="match status" value="1"/>
</dbReference>
<dbReference type="InterPro" id="IPR004655">
    <property type="entry name" value="FabH"/>
</dbReference>
<comment type="function">
    <text evidence="14">Catalyzes the condensation reaction of fatty acid synthesis by the addition to an acyl acceptor of two carbons from malonyl-ACP. Catalyzes the first condensation reaction which initiates fatty acid synthesis and may therefore play a role in governing the total rate of fatty acid production. Possesses both acetoacetyl-ACP synthase and acetyl transacylase activities. Its substrate specificity determines the biosynthesis of branched-chain and/or straight-chain of fatty acids.</text>
</comment>
<dbReference type="InterPro" id="IPR013751">
    <property type="entry name" value="ACP_syn_III_N"/>
</dbReference>
<keyword evidence="3 14" id="KW-0963">Cytoplasm</keyword>
<organism evidence="18 19">
    <name type="scientific">Thermoclostridium caenicola</name>
    <dbReference type="NCBI Taxonomy" id="659425"/>
    <lineage>
        <taxon>Bacteria</taxon>
        <taxon>Bacillati</taxon>
        <taxon>Bacillota</taxon>
        <taxon>Clostridia</taxon>
        <taxon>Eubacteriales</taxon>
        <taxon>Oscillospiraceae</taxon>
        <taxon>Thermoclostridium</taxon>
    </lineage>
</organism>
<proteinExistence type="inferred from homology"/>
<comment type="catalytic activity">
    <reaction evidence="10">
        <text>malonyl-[ACP] + acetyl-CoA + H(+) = 3-oxobutanoyl-[ACP] + CO2 + CoA</text>
        <dbReference type="Rhea" id="RHEA:12080"/>
        <dbReference type="Rhea" id="RHEA-COMP:9623"/>
        <dbReference type="Rhea" id="RHEA-COMP:9625"/>
        <dbReference type="ChEBI" id="CHEBI:15378"/>
        <dbReference type="ChEBI" id="CHEBI:16526"/>
        <dbReference type="ChEBI" id="CHEBI:57287"/>
        <dbReference type="ChEBI" id="CHEBI:57288"/>
        <dbReference type="ChEBI" id="CHEBI:78449"/>
        <dbReference type="ChEBI" id="CHEBI:78450"/>
        <dbReference type="EC" id="2.3.1.180"/>
    </reaction>
    <physiologicalReaction direction="left-to-right" evidence="10">
        <dbReference type="Rhea" id="RHEA:12081"/>
    </physiologicalReaction>
</comment>
<name>A0A1M6FTZ6_9FIRM</name>
<evidence type="ECO:0000313" key="19">
    <source>
        <dbReference type="Proteomes" id="UP000324781"/>
    </source>
</evidence>
<keyword evidence="6 14" id="KW-0276">Fatty acid metabolism</keyword>
<gene>
    <name evidence="14" type="primary">fabH</name>
    <name evidence="18" type="ORF">SAMN05444373_101930</name>
</gene>
<dbReference type="Gene3D" id="3.40.47.10">
    <property type="match status" value="1"/>
</dbReference>
<keyword evidence="9 14" id="KW-0012">Acyltransferase</keyword>
<dbReference type="NCBIfam" id="TIGR00747">
    <property type="entry name" value="fabH"/>
    <property type="match status" value="1"/>
</dbReference>
<keyword evidence="15" id="KW-1133">Transmembrane helix</keyword>
<feature type="active site" evidence="14">
    <location>
        <position position="286"/>
    </location>
</feature>
<keyword evidence="14" id="KW-0511">Multifunctional enzyme</keyword>
<keyword evidence="19" id="KW-1185">Reference proteome</keyword>
<sequence>MTKLYRAGILGTGSCLPERRLTNAELENIVETSDEWIIKRTGIRERRIIDNDTPLFKLAASAAEKAIQDAGIPREEIGLIIGATLTPDYLSPTLACLVQKELNLSGVPAFDLNAACTGFVYALNVAQQFIENGTYKYILVVAAESLSRVTDYQDRKTCVLFGDGAGAAVVGRVEDATGIMCFTTGAYGELGHNLTIPCLYATEEDLQKRNEGKKQVIWMDGSEVFAFAARIMADATLKVVSDAQLSMGDIDYIFPHQANARILQNAVKRLQFPIEKVYSNLERTGNISAASIPVCLDEASRAGLLKKGDRIVLVAFGGGLTYGALLLHWSK</sequence>
<keyword evidence="15" id="KW-0812">Transmembrane</keyword>
<comment type="subcellular location">
    <subcellularLocation>
        <location evidence="14">Cytoplasm</location>
    </subcellularLocation>
</comment>
<feature type="domain" description="Beta-ketoacyl-[acyl-carrier-protein] synthase III C-terminal" evidence="16">
    <location>
        <begin position="242"/>
        <end position="329"/>
    </location>
</feature>
<evidence type="ECO:0000256" key="3">
    <source>
        <dbReference type="ARBA" id="ARBA00022490"/>
    </source>
</evidence>
<feature type="active site" evidence="14">
    <location>
        <position position="256"/>
    </location>
</feature>
<dbReference type="RefSeq" id="WP_149678582.1">
    <property type="nucleotide sequence ID" value="NZ_DAONMB010000050.1"/>
</dbReference>
<evidence type="ECO:0000259" key="17">
    <source>
        <dbReference type="Pfam" id="PF08545"/>
    </source>
</evidence>
<evidence type="ECO:0000259" key="16">
    <source>
        <dbReference type="Pfam" id="PF08541"/>
    </source>
</evidence>
<evidence type="ECO:0000256" key="13">
    <source>
        <dbReference type="ARBA" id="ARBA00052985"/>
    </source>
</evidence>
<protein>
    <recommendedName>
        <fullName evidence="14">Beta-ketoacyl-[acyl-carrier-protein] synthase III</fullName>
        <shortName evidence="14">Beta-ketoacyl-ACP synthase III</shortName>
        <shortName evidence="14">KAS III</shortName>
        <ecNumber evidence="14">2.3.1.180</ecNumber>
    </recommendedName>
    <alternativeName>
        <fullName evidence="14">3-oxoacyl-[acyl-carrier-protein] synthase 3</fullName>
    </alternativeName>
    <alternativeName>
        <fullName evidence="14">3-oxoacyl-[acyl-carrier-protein] synthase III</fullName>
    </alternativeName>
</protein>
<keyword evidence="5 14" id="KW-0808">Transferase</keyword>
<dbReference type="GO" id="GO:0006633">
    <property type="term" value="P:fatty acid biosynthetic process"/>
    <property type="evidence" value="ECO:0007669"/>
    <property type="project" value="UniProtKB-UniRule"/>
</dbReference>
<comment type="similarity">
    <text evidence="2 14">Belongs to the thiolase-like superfamily. FabH family.</text>
</comment>
<reference evidence="18 19" key="1">
    <citation type="submission" date="2016-11" db="EMBL/GenBank/DDBJ databases">
        <authorList>
            <person name="Varghese N."/>
            <person name="Submissions S."/>
        </authorList>
    </citation>
    <scope>NUCLEOTIDE SEQUENCE [LARGE SCALE GENOMIC DNA]</scope>
    <source>
        <strain evidence="18 19">DSM 19027</strain>
    </source>
</reference>